<protein>
    <submittedName>
        <fullName evidence="1">Uncharacterized protein</fullName>
    </submittedName>
</protein>
<dbReference type="RefSeq" id="WP_016577976.1">
    <property type="nucleotide sequence ID" value="NZ_BHXC01000006.1"/>
</dbReference>
<comment type="caution">
    <text evidence="1">The sequence shown here is derived from an EMBL/GenBank/DDBJ whole genome shotgun (WGS) entry which is preliminary data.</text>
</comment>
<dbReference type="Proteomes" id="UP000288351">
    <property type="component" value="Unassembled WGS sequence"/>
</dbReference>
<accession>A0A401R3L0</accession>
<reference evidence="1 2" key="1">
    <citation type="journal article" date="2019" name="Microbiol. Resour. Announc.">
        <title>Draft Genome Sequence of the Most Traditional epsilon-Poly-l-Lysine Producer, Streptomyces albulus NBRC14147.</title>
        <authorList>
            <person name="Yamanaka K."/>
            <person name="Hamano Y."/>
        </authorList>
    </citation>
    <scope>NUCLEOTIDE SEQUENCE [LARGE SCALE GENOMIC DNA]</scope>
    <source>
        <strain evidence="1 2">NBRC 14147</strain>
    </source>
</reference>
<proteinExistence type="predicted"/>
<evidence type="ECO:0000313" key="1">
    <source>
        <dbReference type="EMBL" id="GCB92159.1"/>
    </source>
</evidence>
<evidence type="ECO:0000313" key="2">
    <source>
        <dbReference type="Proteomes" id="UP000288351"/>
    </source>
</evidence>
<name>A0A401R3L0_STRNR</name>
<dbReference type="EMBL" id="BHXC01000006">
    <property type="protein sequence ID" value="GCB92159.1"/>
    <property type="molecule type" value="Genomic_DNA"/>
</dbReference>
<sequence>MGDKHLSFHSGRDTHVVINEVAREFPEVASALNRLDAKVLKDFSNALSSKMNWSMAEMFSQAANGLSMDVLEGFASTAHLVDSRRLDDFSRAVNYLESDTVISDLDRVLEDMKKLVEAKRETLSLIAEANRGLAEAKTSLVKLDVVALAERYHWQEEQGKRQYTAKLKKLEQELQDWKTRCIYAVGIAVIAVFLFVR</sequence>
<dbReference type="AlphaFoldDB" id="A0A401R3L0"/>
<gene>
    <name evidence="1" type="ORF">SALB_04918</name>
</gene>
<organism evidence="1 2">
    <name type="scientific">Streptomyces noursei</name>
    <name type="common">Streptomyces albulus</name>
    <dbReference type="NCBI Taxonomy" id="1971"/>
    <lineage>
        <taxon>Bacteria</taxon>
        <taxon>Bacillati</taxon>
        <taxon>Actinomycetota</taxon>
        <taxon>Actinomycetes</taxon>
        <taxon>Kitasatosporales</taxon>
        <taxon>Streptomycetaceae</taxon>
        <taxon>Streptomyces</taxon>
    </lineage>
</organism>